<dbReference type="GO" id="GO:0005525">
    <property type="term" value="F:GTP binding"/>
    <property type="evidence" value="ECO:0007669"/>
    <property type="project" value="TreeGrafter"/>
</dbReference>
<reference evidence="7 8" key="1">
    <citation type="journal article" date="2020" name="Genomics">
        <title>Complete, high-quality genomes from long-read metagenomic sequencing of two wolf lichen thalli reveals enigmatic genome architecture.</title>
        <authorList>
            <person name="McKenzie S.K."/>
            <person name="Walston R.F."/>
            <person name="Allen J.L."/>
        </authorList>
    </citation>
    <scope>NUCLEOTIDE SEQUENCE [LARGE SCALE GENOMIC DNA]</scope>
    <source>
        <strain evidence="7">WasteWater1</strain>
    </source>
</reference>
<dbReference type="GO" id="GO:0005730">
    <property type="term" value="C:nucleolus"/>
    <property type="evidence" value="ECO:0007669"/>
    <property type="project" value="UniProtKB-SubCell"/>
</dbReference>
<evidence type="ECO:0000256" key="3">
    <source>
        <dbReference type="ARBA" id="ARBA00023242"/>
    </source>
</evidence>
<dbReference type="InterPro" id="IPR030387">
    <property type="entry name" value="G_Bms1/Tsr1_dom"/>
</dbReference>
<organism evidence="7 8">
    <name type="scientific">Letharia lupina</name>
    <dbReference type="NCBI Taxonomy" id="560253"/>
    <lineage>
        <taxon>Eukaryota</taxon>
        <taxon>Fungi</taxon>
        <taxon>Dikarya</taxon>
        <taxon>Ascomycota</taxon>
        <taxon>Pezizomycotina</taxon>
        <taxon>Lecanoromycetes</taxon>
        <taxon>OSLEUM clade</taxon>
        <taxon>Lecanoromycetidae</taxon>
        <taxon>Lecanorales</taxon>
        <taxon>Lecanorineae</taxon>
        <taxon>Parmeliaceae</taxon>
        <taxon>Letharia</taxon>
    </lineage>
</organism>
<evidence type="ECO:0000259" key="6">
    <source>
        <dbReference type="PROSITE" id="PS51714"/>
    </source>
</evidence>
<evidence type="ECO:0000256" key="4">
    <source>
        <dbReference type="ARBA" id="ARBA00038288"/>
    </source>
</evidence>
<dbReference type="AlphaFoldDB" id="A0A8H6FKZ9"/>
<dbReference type="InterPro" id="IPR039761">
    <property type="entry name" value="Bms1/Tsr1"/>
</dbReference>
<name>A0A8H6FKZ9_9LECA</name>
<accession>A0A8H6FKZ9</accession>
<dbReference type="PANTHER" id="PTHR12858">
    <property type="entry name" value="RIBOSOME BIOGENESIS PROTEIN"/>
    <property type="match status" value="1"/>
</dbReference>
<dbReference type="RefSeq" id="XP_037157709.1">
    <property type="nucleotide sequence ID" value="XM_037295708.1"/>
</dbReference>
<dbReference type="Pfam" id="PF08142">
    <property type="entry name" value="AARP2CN"/>
    <property type="match status" value="1"/>
</dbReference>
<gene>
    <name evidence="7" type="ORF">HO133_004795</name>
</gene>
<dbReference type="InterPro" id="IPR012948">
    <property type="entry name" value="AARP2CN"/>
</dbReference>
<dbReference type="GeneID" id="59333201"/>
<evidence type="ECO:0000256" key="1">
    <source>
        <dbReference type="ARBA" id="ARBA00004604"/>
    </source>
</evidence>
<proteinExistence type="inferred from homology"/>
<comment type="similarity">
    <text evidence="4">Belongs to the TRAFAC class translation factor GTPase superfamily. Bms1-like GTPase family. TSR1 subfamily.</text>
</comment>
<comment type="caution">
    <text evidence="7">The sequence shown here is derived from an EMBL/GenBank/DDBJ whole genome shotgun (WGS) entry which is preliminary data.</text>
</comment>
<dbReference type="GO" id="GO:0030688">
    <property type="term" value="C:preribosome, small subunit precursor"/>
    <property type="evidence" value="ECO:0007669"/>
    <property type="project" value="TreeGrafter"/>
</dbReference>
<keyword evidence="2" id="KW-0690">Ribosome biogenesis</keyword>
<feature type="domain" description="Bms1-type G" evidence="6">
    <location>
        <begin position="88"/>
        <end position="247"/>
    </location>
</feature>
<evidence type="ECO:0000256" key="2">
    <source>
        <dbReference type="ARBA" id="ARBA00022517"/>
    </source>
</evidence>
<dbReference type="SMART" id="SM00785">
    <property type="entry name" value="AARP2CN"/>
    <property type="match status" value="1"/>
</dbReference>
<dbReference type="Proteomes" id="UP000593566">
    <property type="component" value="Unassembled WGS sequence"/>
</dbReference>
<feature type="compositionally biased region" description="Basic and acidic residues" evidence="5">
    <location>
        <begin position="442"/>
        <end position="452"/>
    </location>
</feature>
<feature type="region of interest" description="Disordered" evidence="5">
    <location>
        <begin position="1"/>
        <end position="26"/>
    </location>
</feature>
<comment type="subcellular location">
    <subcellularLocation>
        <location evidence="1">Nucleus</location>
        <location evidence="1">Nucleolus</location>
    </subcellularLocation>
</comment>
<protein>
    <recommendedName>
        <fullName evidence="6">Bms1-type G domain-containing protein</fullName>
    </recommendedName>
</protein>
<dbReference type="GO" id="GO:0034511">
    <property type="term" value="F:U3 snoRNA binding"/>
    <property type="evidence" value="ECO:0007669"/>
    <property type="project" value="TreeGrafter"/>
</dbReference>
<keyword evidence="3" id="KW-0539">Nucleus</keyword>
<dbReference type="SMART" id="SM01362">
    <property type="entry name" value="DUF663"/>
    <property type="match status" value="1"/>
</dbReference>
<dbReference type="GO" id="GO:0000462">
    <property type="term" value="P:maturation of SSU-rRNA from tricistronic rRNA transcript (SSU-rRNA, 5.8S rRNA, LSU-rRNA)"/>
    <property type="evidence" value="ECO:0007669"/>
    <property type="project" value="TreeGrafter"/>
</dbReference>
<feature type="compositionally biased region" description="Low complexity" evidence="5">
    <location>
        <begin position="811"/>
        <end position="832"/>
    </location>
</feature>
<evidence type="ECO:0000256" key="5">
    <source>
        <dbReference type="SAM" id="MobiDB-lite"/>
    </source>
</evidence>
<dbReference type="InterPro" id="IPR007034">
    <property type="entry name" value="BMS1_TSR1_C"/>
</dbReference>
<keyword evidence="8" id="KW-1185">Reference proteome</keyword>
<evidence type="ECO:0000313" key="7">
    <source>
        <dbReference type="EMBL" id="KAF6230452.1"/>
    </source>
</evidence>
<evidence type="ECO:0000313" key="8">
    <source>
        <dbReference type="Proteomes" id="UP000593566"/>
    </source>
</evidence>
<feature type="compositionally biased region" description="Pro residues" evidence="5">
    <location>
        <begin position="833"/>
        <end position="842"/>
    </location>
</feature>
<dbReference type="EMBL" id="JACCJB010000002">
    <property type="protein sequence ID" value="KAF6230452.1"/>
    <property type="molecule type" value="Genomic_DNA"/>
</dbReference>
<feature type="region of interest" description="Disordered" evidence="5">
    <location>
        <begin position="795"/>
        <end position="883"/>
    </location>
</feature>
<feature type="compositionally biased region" description="Pro residues" evidence="5">
    <location>
        <begin position="870"/>
        <end position="881"/>
    </location>
</feature>
<dbReference type="GO" id="GO:0000479">
    <property type="term" value="P:endonucleolytic cleavage of tricistronic rRNA transcript (SSU-rRNA, 5.8S rRNA, LSU-rRNA)"/>
    <property type="evidence" value="ECO:0007669"/>
    <property type="project" value="TreeGrafter"/>
</dbReference>
<dbReference type="Pfam" id="PF22298">
    <property type="entry name" value="Tsr1_G-like"/>
    <property type="match status" value="1"/>
</dbReference>
<dbReference type="PROSITE" id="PS51714">
    <property type="entry name" value="G_BMS1"/>
    <property type="match status" value="1"/>
</dbReference>
<dbReference type="PANTHER" id="PTHR12858:SF1">
    <property type="entry name" value="PRE-RRNA-PROCESSING PROTEIN TSR1 HOMOLOG"/>
    <property type="match status" value="1"/>
</dbReference>
<sequence length="1024" mass="114259">MAPLTEHHHRNTTKISHKPFKSRHATKSLIRDLAKGKVEGTEAKPNRKTPHQQIMSKFDRKNQARQIRQTKHQQNVKSSSVFAGQNGAPRVIAVVPLCEDMKAVAAIHKLNQAVDAESLWPLEGHMRVRVDRFKQNLVYVPVERDLMTALDACRLADFVIFLLSPTEEPGEEGELLLKMIEGQGVSNVLTVVQNLDTVEPARRRPQVVTSLKSYITHFFPNQEKVLSLDAESECSNVIRSLCTTTPKGVKWREDRSWMLVENVQWPSNLVEASTEGEVVVTGVVRGKGLKANRLVQVGDWGHFQIEKITDATLPISKKRKADEMAIDEAKNDEVLEAPDAEQEDLAELAPYEATMKDVDALSASEAPTEKRGVLLDDHHYFSDDETHLPDAPKRLPKGTSSYQSAWFLGDMSDSGSDFEDAVDDEGDLDMEAAALPQDGLEGFDKATPKEPTEATPSEYPQSEMFLDPSPDDEAAQLAEYRAQRKIEANEDLEFPDEIELHPNVLARERLARYRGLKSLRTSHWETSEDRAHEPEEWNRLLQVPDYKRAKKQVDNDSLVGGVQPGRRVHVHLRNAPLVLQQTHNPTRPLALYSFLQHEQKRTVVNYSVTLSSDHPSPLRSKDQLILQCGSRRFFINPMYSQSGNTPNNVHKFLRYLHPGQTAIASFIAPITWGSVPALFFQPSVSIPGTPLGLVATGTSLPASTSRVIAKRVILTGHPYKIHKKLVTVRYMFFNKEDVQWFKALQLWTKRGRSGFIKESLGTHGYFKATFDGKINPQDAVGVSLYKRVWPREARPWTEAETSSGSQEEEMPPNSQRSSTSTTTVPSTAKTSPQKPPSTPPTPFLRSRSEVRFAVDSDFPVDSEGEKRVQPLPPSIAQPSPSPNNVHFSPNPKHCYRAVDTPQPPNPSNIRFAPDPNDCYRLAPRQFRLPTHPNEREDGASIPLRGQYVTVLTDDPDDGDLIDDPPPGFDADTATAMRQFAWAYVKGLGGLVMGVVDGLARGTGGDGARATYLTYGAVAYEGRGR</sequence>
<dbReference type="GO" id="GO:0003924">
    <property type="term" value="F:GTPase activity"/>
    <property type="evidence" value="ECO:0007669"/>
    <property type="project" value="TreeGrafter"/>
</dbReference>
<feature type="compositionally biased region" description="Basic residues" evidence="5">
    <location>
        <begin position="7"/>
        <end position="26"/>
    </location>
</feature>
<feature type="region of interest" description="Disordered" evidence="5">
    <location>
        <begin position="436"/>
        <end position="469"/>
    </location>
</feature>
<dbReference type="Pfam" id="PF04950">
    <property type="entry name" value="RIBIOP_C"/>
    <property type="match status" value="1"/>
</dbReference>